<gene>
    <name evidence="2" type="ORF">H4W80_002639</name>
</gene>
<dbReference type="Gene3D" id="3.40.50.12780">
    <property type="entry name" value="N-terminal domain of ligase-like"/>
    <property type="match status" value="1"/>
</dbReference>
<sequence length="99" mass="11548">MTVHSWQQRLDPLASDNDAMAETTHLPDYDADDPAVLRLPYRDMRRLQGERLALMAGYAYERLPFWRRKLDRAGVRPEEVVDARDVPRLRAIPGHPRPE</sequence>
<dbReference type="Proteomes" id="UP000633509">
    <property type="component" value="Unassembled WGS sequence"/>
</dbReference>
<evidence type="ECO:0000313" key="2">
    <source>
        <dbReference type="EMBL" id="MBE1584381.1"/>
    </source>
</evidence>
<reference evidence="2 3" key="1">
    <citation type="submission" date="2020-10" db="EMBL/GenBank/DDBJ databases">
        <title>Sequencing the genomes of 1000 actinobacteria strains.</title>
        <authorList>
            <person name="Klenk H.-P."/>
        </authorList>
    </citation>
    <scope>NUCLEOTIDE SEQUENCE [LARGE SCALE GENOMIC DNA]</scope>
    <source>
        <strain evidence="2 3">DSM 43173</strain>
    </source>
</reference>
<proteinExistence type="predicted"/>
<name>A0ABR9LWE1_9ACTN</name>
<dbReference type="EMBL" id="JADBEK010000001">
    <property type="protein sequence ID" value="MBE1584381.1"/>
    <property type="molecule type" value="Genomic_DNA"/>
</dbReference>
<evidence type="ECO:0000256" key="1">
    <source>
        <dbReference type="SAM" id="MobiDB-lite"/>
    </source>
</evidence>
<organism evidence="2 3">
    <name type="scientific">Nonomuraea angiospora</name>
    <dbReference type="NCBI Taxonomy" id="46172"/>
    <lineage>
        <taxon>Bacteria</taxon>
        <taxon>Bacillati</taxon>
        <taxon>Actinomycetota</taxon>
        <taxon>Actinomycetes</taxon>
        <taxon>Streptosporangiales</taxon>
        <taxon>Streptosporangiaceae</taxon>
        <taxon>Nonomuraea</taxon>
    </lineage>
</organism>
<comment type="caution">
    <text evidence="2">The sequence shown here is derived from an EMBL/GenBank/DDBJ whole genome shotgun (WGS) entry which is preliminary data.</text>
</comment>
<feature type="region of interest" description="Disordered" evidence="1">
    <location>
        <begin position="1"/>
        <end position="29"/>
    </location>
</feature>
<accession>A0ABR9LWE1</accession>
<dbReference type="RefSeq" id="WP_192785322.1">
    <property type="nucleotide sequence ID" value="NZ_JADBEK010000001.1"/>
</dbReference>
<dbReference type="InterPro" id="IPR042099">
    <property type="entry name" value="ANL_N_sf"/>
</dbReference>
<protein>
    <submittedName>
        <fullName evidence="2">Phenylacetate-coenzyme A ligase PaaK-like adenylate-forming protein</fullName>
    </submittedName>
</protein>
<evidence type="ECO:0000313" key="3">
    <source>
        <dbReference type="Proteomes" id="UP000633509"/>
    </source>
</evidence>
<keyword evidence="3" id="KW-1185">Reference proteome</keyword>